<dbReference type="Pfam" id="PF13456">
    <property type="entry name" value="RVT_3"/>
    <property type="match status" value="1"/>
</dbReference>
<dbReference type="InterPro" id="IPR002156">
    <property type="entry name" value="RNaseH_domain"/>
</dbReference>
<dbReference type="GO" id="GO:0004523">
    <property type="term" value="F:RNA-DNA hybrid ribonuclease activity"/>
    <property type="evidence" value="ECO:0007669"/>
    <property type="project" value="InterPro"/>
</dbReference>
<reference evidence="4" key="1">
    <citation type="submission" date="2018-02" db="EMBL/GenBank/DDBJ databases">
        <authorList>
            <person name="Cohen D.B."/>
            <person name="Kent A.D."/>
        </authorList>
    </citation>
    <scope>NUCLEOTIDE SEQUENCE</scope>
</reference>
<accession>A0A2N9J548</accession>
<dbReference type="PANTHER" id="PTHR33710:SF71">
    <property type="entry name" value="ENDONUCLEASE_EXONUCLEASE_PHOSPHATASE DOMAIN-CONTAINING PROTEIN"/>
    <property type="match status" value="1"/>
</dbReference>
<dbReference type="InterPro" id="IPR005135">
    <property type="entry name" value="Endo/exonuclease/phosphatase"/>
</dbReference>
<evidence type="ECO:0000256" key="1">
    <source>
        <dbReference type="SAM" id="MobiDB-lite"/>
    </source>
</evidence>
<organism evidence="4">
    <name type="scientific">Fagus sylvatica</name>
    <name type="common">Beechnut</name>
    <dbReference type="NCBI Taxonomy" id="28930"/>
    <lineage>
        <taxon>Eukaryota</taxon>
        <taxon>Viridiplantae</taxon>
        <taxon>Streptophyta</taxon>
        <taxon>Embryophyta</taxon>
        <taxon>Tracheophyta</taxon>
        <taxon>Spermatophyta</taxon>
        <taxon>Magnoliopsida</taxon>
        <taxon>eudicotyledons</taxon>
        <taxon>Gunneridae</taxon>
        <taxon>Pentapetalae</taxon>
        <taxon>rosids</taxon>
        <taxon>fabids</taxon>
        <taxon>Fagales</taxon>
        <taxon>Fagaceae</taxon>
        <taxon>Fagus</taxon>
    </lineage>
</organism>
<feature type="compositionally biased region" description="Low complexity" evidence="1">
    <location>
        <begin position="30"/>
        <end position="51"/>
    </location>
</feature>
<dbReference type="Pfam" id="PF03372">
    <property type="entry name" value="Exo_endo_phos"/>
    <property type="match status" value="1"/>
</dbReference>
<dbReference type="SUPFAM" id="SSF56219">
    <property type="entry name" value="DNase I-like"/>
    <property type="match status" value="1"/>
</dbReference>
<dbReference type="EMBL" id="OIVN01006361">
    <property type="protein sequence ID" value="SPD31461.1"/>
    <property type="molecule type" value="Genomic_DNA"/>
</dbReference>
<dbReference type="InterPro" id="IPR036691">
    <property type="entry name" value="Endo/exonu/phosph_ase_sf"/>
</dbReference>
<gene>
    <name evidence="4" type="ORF">FSB_LOCUS59343</name>
</gene>
<dbReference type="Gene3D" id="3.60.10.10">
    <property type="entry name" value="Endonuclease/exonuclease/phosphatase"/>
    <property type="match status" value="1"/>
</dbReference>
<evidence type="ECO:0000259" key="2">
    <source>
        <dbReference type="Pfam" id="PF03372"/>
    </source>
</evidence>
<sequence>MVLGLELSESTQRRRGVGTDSFHQGPTVPRQETNTEARTATRWRAAGTRPAGSQSENRGSDSCGKLHPDTSGMGIDIKAERIGMVDVDFGIDNSQVEVHMHAADNNHLPHAGLPTQSNNHKHMASTLTPIAETSVPYMASAIDDHTVPEGVAVHKRNIGSKSWKRLARGVSKTTSKRRGALKRLLELDEEFVNFYSSSRRNGPSILFLSETRLDSNGVEYLRVAIKSKYAFCVPRLVTGGGLAMFWNDEVDLRVVTFSKNHIDSNVVVKEIGKEFRATGFYGNPETHKRKESWALLKHLSQMSSSPWLCCGDFNELLDQNEKYGTVRRPDWQIRDFREAVEVCQLHDLGYVGNQFTWFKGRREPISAVERLDRMLASVSWISEYEGAVVTHFPKLSSDHCPLLLEILSGNVEIRRKKLFRFEALWIKEVQCKNIIEQTWGLEVQDGSPMYRVFEKLKSCGGALIAWSKAMNSTLLAEFTAEDVQQALKQMYPTKAPGPNEGLSSLLKRAESETKITGIAASGLGFRDLKTFNVALLAKQGWRIIQQPQSLVARVFKAKYFESREFMTASLGNRPSYAWRSISMAREVLQLGMRWHIGDGRSVKIWHDPWLPLKGSFMVHSVPHVKSAYHLQLRHRAAGLIGEGSVVGRDRKFWKFLWLVHEECCCNPKAVVQRAVKLALDYRAATAFSSQMRDETSSPRQIQKWVAPPVDVFKVNWAVAVGATPQEWWVGTLIRDAEGIVLVATCAKLHLSRDSHPWVAGAISTLNFAFEMGFFDIIFEGSSSPFLTKLLRNEWGSSIQDMWGKDVGDMLQKFRTSVVSSVQKDCNKGAILLAQLGAKYNQPNVWLEDFPIEIREAL</sequence>
<proteinExistence type="predicted"/>
<evidence type="ECO:0000313" key="4">
    <source>
        <dbReference type="EMBL" id="SPD31461.1"/>
    </source>
</evidence>
<protein>
    <submittedName>
        <fullName evidence="4">Uncharacterized protein</fullName>
    </submittedName>
</protein>
<evidence type="ECO:0000259" key="3">
    <source>
        <dbReference type="Pfam" id="PF13456"/>
    </source>
</evidence>
<dbReference type="GO" id="GO:0003676">
    <property type="term" value="F:nucleic acid binding"/>
    <property type="evidence" value="ECO:0007669"/>
    <property type="project" value="InterPro"/>
</dbReference>
<feature type="region of interest" description="Disordered" evidence="1">
    <location>
        <begin position="1"/>
        <end position="72"/>
    </location>
</feature>
<dbReference type="AlphaFoldDB" id="A0A2N9J548"/>
<name>A0A2N9J548_FAGSY</name>
<feature type="domain" description="Endonuclease/exonuclease/phosphatase" evidence="2">
    <location>
        <begin position="199"/>
        <end position="399"/>
    </location>
</feature>
<dbReference type="PANTHER" id="PTHR33710">
    <property type="entry name" value="BNAC02G09200D PROTEIN"/>
    <property type="match status" value="1"/>
</dbReference>
<feature type="domain" description="RNase H type-1" evidence="3">
    <location>
        <begin position="729"/>
        <end position="834"/>
    </location>
</feature>